<organism evidence="2 3">
    <name type="scientific">Corallococcus sicarius</name>
    <dbReference type="NCBI Taxonomy" id="2316726"/>
    <lineage>
        <taxon>Bacteria</taxon>
        <taxon>Pseudomonadati</taxon>
        <taxon>Myxococcota</taxon>
        <taxon>Myxococcia</taxon>
        <taxon>Myxococcales</taxon>
        <taxon>Cystobacterineae</taxon>
        <taxon>Myxococcaceae</taxon>
        <taxon>Corallococcus</taxon>
    </lineage>
</organism>
<dbReference type="Proteomes" id="UP000273405">
    <property type="component" value="Unassembled WGS sequence"/>
</dbReference>
<evidence type="ECO:0000313" key="2">
    <source>
        <dbReference type="EMBL" id="RKH41290.1"/>
    </source>
</evidence>
<evidence type="ECO:0000313" key="3">
    <source>
        <dbReference type="Proteomes" id="UP000273405"/>
    </source>
</evidence>
<protein>
    <submittedName>
        <fullName evidence="2">Uncharacterized protein</fullName>
    </submittedName>
</protein>
<evidence type="ECO:0000256" key="1">
    <source>
        <dbReference type="SAM" id="MobiDB-lite"/>
    </source>
</evidence>
<accession>A0A3A8NCV9</accession>
<gene>
    <name evidence="2" type="ORF">D7X12_18590</name>
</gene>
<sequence length="73" mass="7566">MKTMSPQTRRTAERKPATTRPVAPIQQPTTAASPRAQLGSAPATAMKSAAGASFKAKGAPKLPPGPTVRMPKK</sequence>
<feature type="region of interest" description="Disordered" evidence="1">
    <location>
        <begin position="1"/>
        <end position="73"/>
    </location>
</feature>
<name>A0A3A8NCV9_9BACT</name>
<dbReference type="OrthoDB" id="5521777at2"/>
<comment type="caution">
    <text evidence="2">The sequence shown here is derived from an EMBL/GenBank/DDBJ whole genome shotgun (WGS) entry which is preliminary data.</text>
</comment>
<dbReference type="EMBL" id="RAWG01000110">
    <property type="protein sequence ID" value="RKH41290.1"/>
    <property type="molecule type" value="Genomic_DNA"/>
</dbReference>
<feature type="compositionally biased region" description="Low complexity" evidence="1">
    <location>
        <begin position="45"/>
        <end position="60"/>
    </location>
</feature>
<reference evidence="3" key="1">
    <citation type="submission" date="2018-09" db="EMBL/GenBank/DDBJ databases">
        <authorList>
            <person name="Livingstone P.G."/>
            <person name="Whitworth D.E."/>
        </authorList>
    </citation>
    <scope>NUCLEOTIDE SEQUENCE [LARGE SCALE GENOMIC DNA]</scope>
    <source>
        <strain evidence="3">CA040B</strain>
    </source>
</reference>
<dbReference type="RefSeq" id="WP_120626609.1">
    <property type="nucleotide sequence ID" value="NZ_RAWG01000110.1"/>
</dbReference>
<proteinExistence type="predicted"/>
<dbReference type="AlphaFoldDB" id="A0A3A8NCV9"/>
<keyword evidence="3" id="KW-1185">Reference proteome</keyword>